<organism evidence="3 4">
    <name type="scientific">Archangium gephyra</name>
    <dbReference type="NCBI Taxonomy" id="48"/>
    <lineage>
        <taxon>Bacteria</taxon>
        <taxon>Pseudomonadati</taxon>
        <taxon>Myxococcota</taxon>
        <taxon>Myxococcia</taxon>
        <taxon>Myxococcales</taxon>
        <taxon>Cystobacterineae</taxon>
        <taxon>Archangiaceae</taxon>
        <taxon>Archangium</taxon>
    </lineage>
</organism>
<feature type="domain" description="LysM" evidence="2">
    <location>
        <begin position="129"/>
        <end position="173"/>
    </location>
</feature>
<dbReference type="EMBL" id="QFQP01000049">
    <property type="protein sequence ID" value="PZR05019.1"/>
    <property type="molecule type" value="Genomic_DNA"/>
</dbReference>
<dbReference type="InterPro" id="IPR036779">
    <property type="entry name" value="LysM_dom_sf"/>
</dbReference>
<dbReference type="PANTHER" id="PTHR33734:SF22">
    <property type="entry name" value="MEMBRANE-BOUND LYTIC MUREIN TRANSGLYCOSYLASE D"/>
    <property type="match status" value="1"/>
</dbReference>
<accession>A0A2W5SPE3</accession>
<feature type="region of interest" description="Disordered" evidence="1">
    <location>
        <begin position="105"/>
        <end position="133"/>
    </location>
</feature>
<dbReference type="AlphaFoldDB" id="A0A2W5SPE3"/>
<feature type="domain" description="LysM" evidence="2">
    <location>
        <begin position="2"/>
        <end position="46"/>
    </location>
</feature>
<evidence type="ECO:0000313" key="3">
    <source>
        <dbReference type="EMBL" id="PZR05019.1"/>
    </source>
</evidence>
<evidence type="ECO:0000259" key="2">
    <source>
        <dbReference type="PROSITE" id="PS51782"/>
    </source>
</evidence>
<proteinExistence type="predicted"/>
<sequence>MATYTVKSGDTLSKIASQYRTTVDKLASTNGISNPNRINVGQKITVPDSYSAGSAKSSGGSAPKTYTVKSGDTLSKIAAKYGTTVNAIASKNGISNPNRISVGQKLTISGSGGTSGSSGASGTKPSSGGTYRVRAGDTLSSIASRHGTTVSKLASINGISNPNRISVGQVIKLSGGGSSAPVNNGPVGGTGGSASVKGQRAADIAHSLLGRNASELKRAGVIPMDPNVPNNVCCANFVSAVLRKAGLIDFHTNLVTGSNSGVRNALGTMLKARGWKVVPASQARPGDVAIVNNGRHVELVHSNKNGKVTLIGSNNVNSDGSQRISYGSPYGNAWFLTPG</sequence>
<protein>
    <recommendedName>
        <fullName evidence="2">LysM domain-containing protein</fullName>
    </recommendedName>
</protein>
<evidence type="ECO:0000313" key="4">
    <source>
        <dbReference type="Proteomes" id="UP000249061"/>
    </source>
</evidence>
<dbReference type="InterPro" id="IPR018392">
    <property type="entry name" value="LysM"/>
</dbReference>
<reference evidence="3 4" key="1">
    <citation type="submission" date="2017-08" db="EMBL/GenBank/DDBJ databases">
        <title>Infants hospitalized years apart are colonized by the same room-sourced microbial strains.</title>
        <authorList>
            <person name="Brooks B."/>
            <person name="Olm M.R."/>
            <person name="Firek B.A."/>
            <person name="Baker R."/>
            <person name="Thomas B.C."/>
            <person name="Morowitz M.J."/>
            <person name="Banfield J.F."/>
        </authorList>
    </citation>
    <scope>NUCLEOTIDE SEQUENCE [LARGE SCALE GENOMIC DNA]</scope>
    <source>
        <strain evidence="3">S2_003_000_R2_14</strain>
    </source>
</reference>
<dbReference type="PROSITE" id="PS51782">
    <property type="entry name" value="LYSM"/>
    <property type="match status" value="3"/>
</dbReference>
<evidence type="ECO:0000256" key="1">
    <source>
        <dbReference type="SAM" id="MobiDB-lite"/>
    </source>
</evidence>
<dbReference type="Proteomes" id="UP000249061">
    <property type="component" value="Unassembled WGS sequence"/>
</dbReference>
<dbReference type="SMART" id="SM00257">
    <property type="entry name" value="LysM"/>
    <property type="match status" value="3"/>
</dbReference>
<dbReference type="Gene3D" id="3.10.350.10">
    <property type="entry name" value="LysM domain"/>
    <property type="match status" value="3"/>
</dbReference>
<dbReference type="Pfam" id="PF01476">
    <property type="entry name" value="LysM"/>
    <property type="match status" value="3"/>
</dbReference>
<feature type="compositionally biased region" description="Low complexity" evidence="1">
    <location>
        <begin position="117"/>
        <end position="130"/>
    </location>
</feature>
<dbReference type="PANTHER" id="PTHR33734">
    <property type="entry name" value="LYSM DOMAIN-CONTAINING GPI-ANCHORED PROTEIN 2"/>
    <property type="match status" value="1"/>
</dbReference>
<feature type="domain" description="LysM" evidence="2">
    <location>
        <begin position="64"/>
        <end position="108"/>
    </location>
</feature>
<name>A0A2W5SPE3_9BACT</name>
<gene>
    <name evidence="3" type="ORF">DI536_33215</name>
</gene>
<comment type="caution">
    <text evidence="3">The sequence shown here is derived from an EMBL/GenBank/DDBJ whole genome shotgun (WGS) entry which is preliminary data.</text>
</comment>
<dbReference type="SUPFAM" id="SSF54106">
    <property type="entry name" value="LysM domain"/>
    <property type="match status" value="3"/>
</dbReference>
<dbReference type="CDD" id="cd00118">
    <property type="entry name" value="LysM"/>
    <property type="match status" value="3"/>
</dbReference>